<comment type="catalytic activity">
    <reaction evidence="19">
        <text>resolvin D2 + NAD(+) = 16-oxoresolvin D2 + NADH + H(+)</text>
        <dbReference type="Rhea" id="RHEA:53588"/>
        <dbReference type="ChEBI" id="CHEBI:15378"/>
        <dbReference type="ChEBI" id="CHEBI:57540"/>
        <dbReference type="ChEBI" id="CHEBI:57945"/>
        <dbReference type="ChEBI" id="CHEBI:133367"/>
        <dbReference type="ChEBI" id="CHEBI:137498"/>
    </reaction>
    <physiologicalReaction direction="left-to-right" evidence="19">
        <dbReference type="Rhea" id="RHEA:53589"/>
    </physiologicalReaction>
</comment>
<evidence type="ECO:0000256" key="13">
    <source>
        <dbReference type="ARBA" id="ARBA00048144"/>
    </source>
</evidence>
<evidence type="ECO:0000256" key="7">
    <source>
        <dbReference type="ARBA" id="ARBA00042026"/>
    </source>
</evidence>
<evidence type="ECO:0000256" key="21">
    <source>
        <dbReference type="ARBA" id="ARBA00049188"/>
    </source>
</evidence>
<dbReference type="PANTHER" id="PTHR44229">
    <property type="entry name" value="15-HYDROXYPROSTAGLANDIN DEHYDROGENASE [NAD(+)]"/>
    <property type="match status" value="1"/>
</dbReference>
<evidence type="ECO:0000256" key="14">
    <source>
        <dbReference type="ARBA" id="ARBA00048170"/>
    </source>
</evidence>
<evidence type="ECO:0000313" key="23">
    <source>
        <dbReference type="EMBL" id="ELT91459.1"/>
    </source>
</evidence>
<dbReference type="PROSITE" id="PS00061">
    <property type="entry name" value="ADH_SHORT"/>
    <property type="match status" value="1"/>
</dbReference>
<dbReference type="OMA" id="SVWVVTR"/>
<sequence>DIFRFSQEKFGPHVEIVVNCAGILNEQDWHLCVQVNIVGSILITKCAIEHMSKAEGGRGGCVVHFSSVVGMSASEYSPIYSATKHAILGLTRSYGTERQFEQHGVLFNCVCPGAVDTDMVSKNAVQRTLFPEEAVSNSNDLMLWVYFFFSPDRVATVVMDLIANDEMNGQAMMISLSRGVEQVKFPQIPHC</sequence>
<comment type="catalytic activity">
    <reaction evidence="20">
        <text>(15S)-hydroxy-(5Z,8Z,11Z,13E)-eicosatetraenoate + NAD(+) = 15-oxo-(5Z,8Z,11Z,13E)-eicosatetraenoate + NADH + H(+)</text>
        <dbReference type="Rhea" id="RHEA:23260"/>
        <dbReference type="ChEBI" id="CHEBI:15378"/>
        <dbReference type="ChEBI" id="CHEBI:57409"/>
        <dbReference type="ChEBI" id="CHEBI:57410"/>
        <dbReference type="ChEBI" id="CHEBI:57540"/>
        <dbReference type="ChEBI" id="CHEBI:57945"/>
        <dbReference type="EC" id="1.1.1.232"/>
    </reaction>
    <physiologicalReaction direction="left-to-right" evidence="20">
        <dbReference type="Rhea" id="RHEA:23261"/>
    </physiologicalReaction>
</comment>
<comment type="catalytic activity">
    <reaction evidence="9">
        <text>prostaglandin E1 + NAD(+) = 15-oxoprostaglandin E1 + NADH + H(+)</text>
        <dbReference type="Rhea" id="RHEA:16477"/>
        <dbReference type="ChEBI" id="CHEBI:15378"/>
        <dbReference type="ChEBI" id="CHEBI:57397"/>
        <dbReference type="ChEBI" id="CHEBI:57401"/>
        <dbReference type="ChEBI" id="CHEBI:57540"/>
        <dbReference type="ChEBI" id="CHEBI:57945"/>
    </reaction>
    <physiologicalReaction direction="left-to-right" evidence="9">
        <dbReference type="Rhea" id="RHEA:16478"/>
    </physiologicalReaction>
</comment>
<evidence type="ECO:0000256" key="3">
    <source>
        <dbReference type="ARBA" id="ARBA00038968"/>
    </source>
</evidence>
<dbReference type="EC" id="1.1.1.141" evidence="3"/>
<comment type="catalytic activity">
    <reaction evidence="12">
        <text>15-oxo-(5S,6R)-dihydroxy-(7E,9E,11Z)-eicosatrienoate + NADH + H(+) = (5S,6R,15S)-trihydroxy-(7E,9E,11Z)-eicosatrienoate + NAD(+)</text>
        <dbReference type="Rhea" id="RHEA:41596"/>
        <dbReference type="ChEBI" id="CHEBI:15378"/>
        <dbReference type="ChEBI" id="CHEBI:57540"/>
        <dbReference type="ChEBI" id="CHEBI:57945"/>
        <dbReference type="ChEBI" id="CHEBI:78325"/>
        <dbReference type="ChEBI" id="CHEBI:78329"/>
    </reaction>
    <physiologicalReaction direction="left-to-right" evidence="12">
        <dbReference type="Rhea" id="RHEA:41597"/>
    </physiologicalReaction>
</comment>
<dbReference type="OrthoDB" id="417891at2759"/>
<reference evidence="24" key="3">
    <citation type="submission" date="2015-06" db="UniProtKB">
        <authorList>
            <consortium name="EnsemblMetazoa"/>
        </authorList>
    </citation>
    <scope>IDENTIFICATION</scope>
</reference>
<dbReference type="EnsemblMetazoa" id="CapteT90733">
    <property type="protein sequence ID" value="CapteP90733"/>
    <property type="gene ID" value="CapteG90733"/>
</dbReference>
<dbReference type="SUPFAM" id="SSF51735">
    <property type="entry name" value="NAD(P)-binding Rossmann-fold domains"/>
    <property type="match status" value="1"/>
</dbReference>
<evidence type="ECO:0000313" key="25">
    <source>
        <dbReference type="Proteomes" id="UP000014760"/>
    </source>
</evidence>
<proteinExistence type="inferred from homology"/>
<comment type="catalytic activity">
    <reaction evidence="14">
        <text>resolvin D1 + NAD(+) = 17-oxoresolvin D1 + NADH + H(+)</text>
        <dbReference type="Rhea" id="RHEA:50128"/>
        <dbReference type="ChEBI" id="CHEBI:15378"/>
        <dbReference type="ChEBI" id="CHEBI:57540"/>
        <dbReference type="ChEBI" id="CHEBI:57945"/>
        <dbReference type="ChEBI" id="CHEBI:132079"/>
        <dbReference type="ChEBI" id="CHEBI:132081"/>
    </reaction>
    <physiologicalReaction direction="left-to-right" evidence="14">
        <dbReference type="Rhea" id="RHEA:50129"/>
    </physiologicalReaction>
</comment>
<comment type="catalytic activity">
    <reaction evidence="17">
        <text>prostaglandin A1 + NAD(+) = 15-oxo-prostaglandin A1 + NADH + H(+)</text>
        <dbReference type="Rhea" id="RHEA:41263"/>
        <dbReference type="ChEBI" id="CHEBI:15378"/>
        <dbReference type="ChEBI" id="CHEBI:57398"/>
        <dbReference type="ChEBI" id="CHEBI:57540"/>
        <dbReference type="ChEBI" id="CHEBI:57945"/>
        <dbReference type="ChEBI" id="CHEBI:85072"/>
    </reaction>
    <physiologicalReaction direction="left-to-right" evidence="17">
        <dbReference type="Rhea" id="RHEA:41264"/>
    </physiologicalReaction>
</comment>
<reference evidence="25" key="1">
    <citation type="submission" date="2012-12" db="EMBL/GenBank/DDBJ databases">
        <authorList>
            <person name="Hellsten U."/>
            <person name="Grimwood J."/>
            <person name="Chapman J.A."/>
            <person name="Shapiro H."/>
            <person name="Aerts A."/>
            <person name="Otillar R.P."/>
            <person name="Terry A.Y."/>
            <person name="Boore J.L."/>
            <person name="Simakov O."/>
            <person name="Marletaz F."/>
            <person name="Cho S.-J."/>
            <person name="Edsinger-Gonzales E."/>
            <person name="Havlak P."/>
            <person name="Kuo D.-H."/>
            <person name="Larsson T."/>
            <person name="Lv J."/>
            <person name="Arendt D."/>
            <person name="Savage R."/>
            <person name="Osoegawa K."/>
            <person name="de Jong P."/>
            <person name="Lindberg D.R."/>
            <person name="Seaver E.C."/>
            <person name="Weisblat D.A."/>
            <person name="Putnam N.H."/>
            <person name="Grigoriev I.V."/>
            <person name="Rokhsar D.S."/>
        </authorList>
    </citation>
    <scope>NUCLEOTIDE SEQUENCE</scope>
    <source>
        <strain evidence="25">I ESC-2004</strain>
    </source>
</reference>
<evidence type="ECO:0000256" key="16">
    <source>
        <dbReference type="ARBA" id="ARBA00048535"/>
    </source>
</evidence>
<keyword evidence="2" id="KW-0560">Oxidoreductase</keyword>
<evidence type="ECO:0000256" key="22">
    <source>
        <dbReference type="RuleBase" id="RU000363"/>
    </source>
</evidence>
<comment type="function">
    <text evidence="8">Catalyzes the NAD-dependent dehydrogenation (oxidation) of a broad array of hydroxylated polyunsaturated fatty acids (mainly eicosanoids and docosanoids, including prostaglandins, lipoxins and resolvins), yielding their corresponding keto (oxo) metabolites. Decreases the levels of the pro-proliferative prostaglandins such as prostaglandin E2 (whose activity is increased in cancer because of an increase in the expression of cyclooxygenase 2) and generates oxo-fatty acid products that can profoundly influence cell function by abrogating pro-inflammatory cytokine expression. Converts resolvins E1, D1 and D2 to their oxo products, which represents a mode of resolvin inactivation. Resolvin E1 plays important roles during the resolution phase of acute inflammation, while resolvins D1 and D2 have a unique role in obesity-induced adipose inflammation.</text>
</comment>
<dbReference type="EMBL" id="AMQN01013768">
    <property type="status" value="NOT_ANNOTATED_CDS"/>
    <property type="molecule type" value="Genomic_DNA"/>
</dbReference>
<dbReference type="Pfam" id="PF00106">
    <property type="entry name" value="adh_short"/>
    <property type="match status" value="1"/>
</dbReference>
<comment type="catalytic activity">
    <reaction evidence="11">
        <text>14-hydroxy-(4Z,7Z,10Z,12E,16Z,19Z)-docosahexaenoate + NAD(+) = 14-oxo-(4Z,7Z,10Z,12E,16Z,19Z)-docosahexaenoate + NADH + H(+)</text>
        <dbReference type="Rhea" id="RHEA:48952"/>
        <dbReference type="ChEBI" id="CHEBI:15378"/>
        <dbReference type="ChEBI" id="CHEBI:57540"/>
        <dbReference type="ChEBI" id="CHEBI:57945"/>
        <dbReference type="ChEBI" id="CHEBI:90866"/>
        <dbReference type="ChEBI" id="CHEBI:90867"/>
    </reaction>
    <physiologicalReaction direction="left-to-right" evidence="11">
        <dbReference type="Rhea" id="RHEA:48953"/>
    </physiologicalReaction>
</comment>
<evidence type="ECO:0000256" key="18">
    <source>
        <dbReference type="ARBA" id="ARBA00048739"/>
    </source>
</evidence>
<evidence type="ECO:0000256" key="12">
    <source>
        <dbReference type="ARBA" id="ARBA00048140"/>
    </source>
</evidence>
<evidence type="ECO:0000256" key="15">
    <source>
        <dbReference type="ARBA" id="ARBA00048393"/>
    </source>
</evidence>
<dbReference type="Gene3D" id="3.40.50.720">
    <property type="entry name" value="NAD(P)-binding Rossmann-like Domain"/>
    <property type="match status" value="1"/>
</dbReference>
<dbReference type="AlphaFoldDB" id="R7TCL3"/>
<comment type="catalytic activity">
    <reaction evidence="10">
        <text>resolvin D1 + NAD(+) = 8-oxoresolvin D1 + NADH + H(+)</text>
        <dbReference type="Rhea" id="RHEA:50124"/>
        <dbReference type="ChEBI" id="CHEBI:15378"/>
        <dbReference type="ChEBI" id="CHEBI:57540"/>
        <dbReference type="ChEBI" id="CHEBI:57945"/>
        <dbReference type="ChEBI" id="CHEBI:132079"/>
        <dbReference type="ChEBI" id="CHEBI:132080"/>
    </reaction>
    <physiologicalReaction direction="left-to-right" evidence="10">
        <dbReference type="Rhea" id="RHEA:50125"/>
    </physiologicalReaction>
</comment>
<comment type="catalytic activity">
    <reaction evidence="21">
        <text>resolvin E1 + NAD(+) = 18-oxo-resolvin E1 + NADH + H(+)</text>
        <dbReference type="Rhea" id="RHEA:49244"/>
        <dbReference type="ChEBI" id="CHEBI:15378"/>
        <dbReference type="ChEBI" id="CHEBI:57540"/>
        <dbReference type="ChEBI" id="CHEBI:57945"/>
        <dbReference type="ChEBI" id="CHEBI:91000"/>
        <dbReference type="ChEBI" id="CHEBI:91001"/>
    </reaction>
    <physiologicalReaction direction="left-to-right" evidence="21">
        <dbReference type="Rhea" id="RHEA:49245"/>
    </physiologicalReaction>
</comment>
<evidence type="ECO:0000256" key="6">
    <source>
        <dbReference type="ARBA" id="ARBA00041812"/>
    </source>
</evidence>
<dbReference type="HOGENOM" id="CLU_010194_2_16_1"/>
<evidence type="ECO:0000256" key="10">
    <source>
        <dbReference type="ARBA" id="ARBA00047672"/>
    </source>
</evidence>
<evidence type="ECO:0000256" key="1">
    <source>
        <dbReference type="ARBA" id="ARBA00006484"/>
    </source>
</evidence>
<evidence type="ECO:0000256" key="8">
    <source>
        <dbReference type="ARBA" id="ARBA00045705"/>
    </source>
</evidence>
<evidence type="ECO:0000313" key="24">
    <source>
        <dbReference type="EnsemblMetazoa" id="CapteP90733"/>
    </source>
</evidence>
<dbReference type="PRINTS" id="PR01167">
    <property type="entry name" value="INSADHFAMILY"/>
</dbReference>
<keyword evidence="25" id="KW-1185">Reference proteome</keyword>
<evidence type="ECO:0000256" key="4">
    <source>
        <dbReference type="ARBA" id="ARBA00039060"/>
    </source>
</evidence>
<reference evidence="23 25" key="2">
    <citation type="journal article" date="2013" name="Nature">
        <title>Insights into bilaterian evolution from three spiralian genomes.</title>
        <authorList>
            <person name="Simakov O."/>
            <person name="Marletaz F."/>
            <person name="Cho S.J."/>
            <person name="Edsinger-Gonzales E."/>
            <person name="Havlak P."/>
            <person name="Hellsten U."/>
            <person name="Kuo D.H."/>
            <person name="Larsson T."/>
            <person name="Lv J."/>
            <person name="Arendt D."/>
            <person name="Savage R."/>
            <person name="Osoegawa K."/>
            <person name="de Jong P."/>
            <person name="Grimwood J."/>
            <person name="Chapman J.A."/>
            <person name="Shapiro H."/>
            <person name="Aerts A."/>
            <person name="Otillar R.P."/>
            <person name="Terry A.Y."/>
            <person name="Boore J.L."/>
            <person name="Grigoriev I.V."/>
            <person name="Lindberg D.R."/>
            <person name="Seaver E.C."/>
            <person name="Weisblat D.A."/>
            <person name="Putnam N.H."/>
            <person name="Rokhsar D.S."/>
        </authorList>
    </citation>
    <scope>NUCLEOTIDE SEQUENCE</scope>
    <source>
        <strain evidence="23 25">I ESC-2004</strain>
    </source>
</reference>
<organism evidence="23">
    <name type="scientific">Capitella teleta</name>
    <name type="common">Polychaete worm</name>
    <dbReference type="NCBI Taxonomy" id="283909"/>
    <lineage>
        <taxon>Eukaryota</taxon>
        <taxon>Metazoa</taxon>
        <taxon>Spiralia</taxon>
        <taxon>Lophotrochozoa</taxon>
        <taxon>Annelida</taxon>
        <taxon>Polychaeta</taxon>
        <taxon>Sedentaria</taxon>
        <taxon>Scolecida</taxon>
        <taxon>Capitellidae</taxon>
        <taxon>Capitella</taxon>
    </lineage>
</organism>
<dbReference type="GO" id="GO:0047034">
    <property type="term" value="F:15-hydroxyicosatetraenoate dehydrogenase activity"/>
    <property type="evidence" value="ECO:0007669"/>
    <property type="project" value="UniProtKB-EC"/>
</dbReference>
<dbReference type="EMBL" id="KB310474">
    <property type="protein sequence ID" value="ELT91459.1"/>
    <property type="molecule type" value="Genomic_DNA"/>
</dbReference>
<evidence type="ECO:0000256" key="19">
    <source>
        <dbReference type="ARBA" id="ARBA00048921"/>
    </source>
</evidence>
<comment type="catalytic activity">
    <reaction evidence="18">
        <text>prostaglandin E2 + NAD(+) = 15-oxoprostaglandin E2 + NADH + H(+)</text>
        <dbReference type="Rhea" id="RHEA:11876"/>
        <dbReference type="ChEBI" id="CHEBI:15378"/>
        <dbReference type="ChEBI" id="CHEBI:57400"/>
        <dbReference type="ChEBI" id="CHEBI:57540"/>
        <dbReference type="ChEBI" id="CHEBI:57945"/>
        <dbReference type="ChEBI" id="CHEBI:606564"/>
        <dbReference type="EC" id="1.1.1.141"/>
    </reaction>
    <physiologicalReaction direction="left-to-right" evidence="18">
        <dbReference type="Rhea" id="RHEA:11877"/>
    </physiologicalReaction>
</comment>
<dbReference type="InterPro" id="IPR020904">
    <property type="entry name" value="Sc_DH/Rdtase_CS"/>
</dbReference>
<evidence type="ECO:0000256" key="20">
    <source>
        <dbReference type="ARBA" id="ARBA00049151"/>
    </source>
</evidence>
<comment type="similarity">
    <text evidence="1 22">Belongs to the short-chain dehydrogenases/reductases (SDR) family.</text>
</comment>
<dbReference type="PANTHER" id="PTHR44229:SF4">
    <property type="entry name" value="15-HYDROXYPROSTAGLANDIN DEHYDROGENASE [NAD(+)]"/>
    <property type="match status" value="1"/>
</dbReference>
<dbReference type="EC" id="1.1.1.232" evidence="4"/>
<dbReference type="InterPro" id="IPR002347">
    <property type="entry name" value="SDR_fam"/>
</dbReference>
<evidence type="ECO:0000256" key="2">
    <source>
        <dbReference type="ARBA" id="ARBA00023002"/>
    </source>
</evidence>
<accession>R7TCL3</accession>
<comment type="catalytic activity">
    <reaction evidence="16">
        <text>lipoxin A4 + NAD(+) = 15-oxo-(5S,6R)-dihydroxy-(7E,9E,11Z,13E)-eicosatetraenoate + NADH + H(+)</text>
        <dbReference type="Rhea" id="RHEA:41572"/>
        <dbReference type="ChEBI" id="CHEBI:15378"/>
        <dbReference type="ChEBI" id="CHEBI:57540"/>
        <dbReference type="ChEBI" id="CHEBI:57945"/>
        <dbReference type="ChEBI" id="CHEBI:67026"/>
        <dbReference type="ChEBI" id="CHEBI:78311"/>
    </reaction>
    <physiologicalReaction direction="left-to-right" evidence="16">
        <dbReference type="Rhea" id="RHEA:41573"/>
    </physiologicalReaction>
</comment>
<dbReference type="Proteomes" id="UP000014760">
    <property type="component" value="Unassembled WGS sequence"/>
</dbReference>
<comment type="catalytic activity">
    <reaction evidence="13">
        <text>(11R)-hydroxy-(5Z,8Z,12E,14Z)-eicosatetraenoate + NAD(+) = 11-oxo-(5Z,8Z,12E,14Z)-eicosatetraenoate + NADH + H(+)</text>
        <dbReference type="Rhea" id="RHEA:48640"/>
        <dbReference type="ChEBI" id="CHEBI:15378"/>
        <dbReference type="ChEBI" id="CHEBI:57540"/>
        <dbReference type="ChEBI" id="CHEBI:57945"/>
        <dbReference type="ChEBI" id="CHEBI:78836"/>
        <dbReference type="ChEBI" id="CHEBI:90697"/>
    </reaction>
    <physiologicalReaction direction="left-to-right" evidence="13">
        <dbReference type="Rhea" id="RHEA:48641"/>
    </physiologicalReaction>
</comment>
<comment type="catalytic activity">
    <reaction evidence="15">
        <text>resolvin D2 + NAD(+) = 7-oxoresolvin D2 + NADH + H(+)</text>
        <dbReference type="Rhea" id="RHEA:53584"/>
        <dbReference type="ChEBI" id="CHEBI:15378"/>
        <dbReference type="ChEBI" id="CHEBI:57540"/>
        <dbReference type="ChEBI" id="CHEBI:57945"/>
        <dbReference type="ChEBI" id="CHEBI:133367"/>
        <dbReference type="ChEBI" id="CHEBI:137497"/>
    </reaction>
    <physiologicalReaction direction="left-to-right" evidence="15">
        <dbReference type="Rhea" id="RHEA:53585"/>
    </physiologicalReaction>
</comment>
<feature type="non-terminal residue" evidence="23">
    <location>
        <position position="1"/>
    </location>
</feature>
<dbReference type="InterPro" id="IPR036291">
    <property type="entry name" value="NAD(P)-bd_dom_sf"/>
</dbReference>
<dbReference type="GO" id="GO:0016404">
    <property type="term" value="F:15-hydroxyprostaglandin dehydrogenase (NAD+) activity"/>
    <property type="evidence" value="ECO:0007669"/>
    <property type="project" value="UniProtKB-EC"/>
</dbReference>
<dbReference type="PRINTS" id="PR00080">
    <property type="entry name" value="SDRFAMILY"/>
</dbReference>
<dbReference type="STRING" id="283909.R7TCL3"/>
<name>R7TCL3_CAPTE</name>
<dbReference type="GO" id="GO:0005737">
    <property type="term" value="C:cytoplasm"/>
    <property type="evidence" value="ECO:0007669"/>
    <property type="project" value="TreeGrafter"/>
</dbReference>
<evidence type="ECO:0000256" key="17">
    <source>
        <dbReference type="ARBA" id="ARBA00048611"/>
    </source>
</evidence>
<evidence type="ECO:0000256" key="11">
    <source>
        <dbReference type="ARBA" id="ARBA00048008"/>
    </source>
</evidence>
<gene>
    <name evidence="23" type="ORF">CAPTEDRAFT_90733</name>
</gene>
<evidence type="ECO:0000256" key="5">
    <source>
        <dbReference type="ARBA" id="ARBA00040276"/>
    </source>
</evidence>
<evidence type="ECO:0000256" key="9">
    <source>
        <dbReference type="ARBA" id="ARBA00047325"/>
    </source>
</evidence>
<protein>
    <recommendedName>
        <fullName evidence="5">15-hydroxyprostaglandin dehydrogenase [NAD(+)]</fullName>
        <ecNumber evidence="3">1.1.1.141</ecNumber>
        <ecNumber evidence="4">1.1.1.232</ecNumber>
    </recommendedName>
    <alternativeName>
        <fullName evidence="7">Eicosanoid/docosanoid dehydrogenase [NAD(+)]</fullName>
    </alternativeName>
    <alternativeName>
        <fullName evidence="6">Prostaglandin dehydrogenase 1</fullName>
    </alternativeName>
</protein>